<evidence type="ECO:0000256" key="6">
    <source>
        <dbReference type="SAM" id="Phobius"/>
    </source>
</evidence>
<feature type="transmembrane region" description="Helical" evidence="6">
    <location>
        <begin position="393"/>
        <end position="416"/>
    </location>
</feature>
<evidence type="ECO:0000256" key="5">
    <source>
        <dbReference type="SAM" id="MobiDB-lite"/>
    </source>
</evidence>
<evidence type="ECO:0000313" key="9">
    <source>
        <dbReference type="Proteomes" id="UP000677054"/>
    </source>
</evidence>
<gene>
    <name evidence="8" type="ORF">DSTB1V02_LOCUS10935</name>
</gene>
<feature type="domain" description="Major facilitator superfamily (MFS) profile" evidence="7">
    <location>
        <begin position="16"/>
        <end position="487"/>
    </location>
</feature>
<dbReference type="Gene3D" id="1.20.1250.20">
    <property type="entry name" value="MFS general substrate transporter like domains"/>
    <property type="match status" value="1"/>
</dbReference>
<dbReference type="PROSITE" id="PS50850">
    <property type="entry name" value="MFS"/>
    <property type="match status" value="1"/>
</dbReference>
<feature type="region of interest" description="Disordered" evidence="5">
    <location>
        <begin position="228"/>
        <end position="276"/>
    </location>
</feature>
<keyword evidence="3 6" id="KW-1133">Transmembrane helix</keyword>
<dbReference type="GO" id="GO:0016020">
    <property type="term" value="C:membrane"/>
    <property type="evidence" value="ECO:0007669"/>
    <property type="project" value="UniProtKB-SubCell"/>
</dbReference>
<dbReference type="GO" id="GO:0022857">
    <property type="term" value="F:transmembrane transporter activity"/>
    <property type="evidence" value="ECO:0007669"/>
    <property type="project" value="InterPro"/>
</dbReference>
<dbReference type="InterPro" id="IPR011701">
    <property type="entry name" value="MFS"/>
</dbReference>
<feature type="transmembrane region" description="Helical" evidence="6">
    <location>
        <begin position="295"/>
        <end position="314"/>
    </location>
</feature>
<feature type="transmembrane region" description="Helical" evidence="6">
    <location>
        <begin position="334"/>
        <end position="353"/>
    </location>
</feature>
<evidence type="ECO:0000256" key="3">
    <source>
        <dbReference type="ARBA" id="ARBA00022989"/>
    </source>
</evidence>
<keyword evidence="9" id="KW-1185">Reference proteome</keyword>
<dbReference type="EMBL" id="LR902850">
    <property type="protein sequence ID" value="CAD7251168.1"/>
    <property type="molecule type" value="Genomic_DNA"/>
</dbReference>
<evidence type="ECO:0000256" key="1">
    <source>
        <dbReference type="ARBA" id="ARBA00004141"/>
    </source>
</evidence>
<dbReference type="InterPro" id="IPR020846">
    <property type="entry name" value="MFS_dom"/>
</dbReference>
<dbReference type="PANTHER" id="PTHR23510">
    <property type="entry name" value="INNER MEMBRANE TRANSPORT PROTEIN YAJR"/>
    <property type="match status" value="1"/>
</dbReference>
<evidence type="ECO:0000256" key="4">
    <source>
        <dbReference type="ARBA" id="ARBA00023136"/>
    </source>
</evidence>
<accession>A0A7R9ABM7</accession>
<evidence type="ECO:0000313" key="8">
    <source>
        <dbReference type="EMBL" id="CAD7251168.1"/>
    </source>
</evidence>
<dbReference type="AlphaFoldDB" id="A0A7R9ABM7"/>
<comment type="subcellular location">
    <subcellularLocation>
        <location evidence="1">Membrane</location>
        <topology evidence="1">Multi-pass membrane protein</topology>
    </subcellularLocation>
</comment>
<protein>
    <recommendedName>
        <fullName evidence="7">Major facilitator superfamily (MFS) profile domain-containing protein</fullName>
    </recommendedName>
</protein>
<feature type="transmembrane region" description="Helical" evidence="6">
    <location>
        <begin position="51"/>
        <end position="74"/>
    </location>
</feature>
<sequence>MSCLEDLPFKKKRYISFVITYASNFLGGTEFAIILPSVWKYLQQMGVTDEVYLGLVTSSFSLAALFSGILVGYWADRSRNVRKIALTMNLFQIVGNLLYFIGFSPWVLLLGRFLSGTGVGMNTALYAEVSRSTTSEERTPVLTGIFAMRQISIILAPAYNLALANVNFQLGRIHVTEENSPGLLMAIIYVIFEVVVFFLFFNLSEEYRREEERQRIARETRVAYGSFDPRTSIGEGSEKKPLVKQSSFSSSSDAIEEGEELSKSNPSSPRADAPTMEDETHFNARQLYRKEFLKLPVIVLLLTQMTTFLCQTLVETIIPPTMQTDFGLGNLGNSYLYMAIGGESILVYIIVIFASKRGFQDRSIIICGSVLILYALAHLLVVAYFILQNVPNLLPYFAAGCMMMFLGVPAVSVSTMSLITKLIDRRAQGLGQGIRRTFTFLGIIIGPLWGGLFVFQPLPLYILPLVIVVLYFKLPLTLSWLSSFEKNWEEPHVKKDCSILMCDSSVMGGAIFKTRHLAEA</sequence>
<dbReference type="Proteomes" id="UP000677054">
    <property type="component" value="Unassembled WGS sequence"/>
</dbReference>
<dbReference type="EMBL" id="CAJPEV010003333">
    <property type="protein sequence ID" value="CAG0899524.1"/>
    <property type="molecule type" value="Genomic_DNA"/>
</dbReference>
<dbReference type="OrthoDB" id="6381066at2759"/>
<feature type="transmembrane region" description="Helical" evidence="6">
    <location>
        <begin position="365"/>
        <end position="387"/>
    </location>
</feature>
<reference evidence="8" key="1">
    <citation type="submission" date="2020-11" db="EMBL/GenBank/DDBJ databases">
        <authorList>
            <person name="Tran Van P."/>
        </authorList>
    </citation>
    <scope>NUCLEOTIDE SEQUENCE</scope>
</reference>
<organism evidence="8">
    <name type="scientific">Darwinula stevensoni</name>
    <dbReference type="NCBI Taxonomy" id="69355"/>
    <lineage>
        <taxon>Eukaryota</taxon>
        <taxon>Metazoa</taxon>
        <taxon>Ecdysozoa</taxon>
        <taxon>Arthropoda</taxon>
        <taxon>Crustacea</taxon>
        <taxon>Oligostraca</taxon>
        <taxon>Ostracoda</taxon>
        <taxon>Podocopa</taxon>
        <taxon>Podocopida</taxon>
        <taxon>Darwinulocopina</taxon>
        <taxon>Darwinuloidea</taxon>
        <taxon>Darwinulidae</taxon>
        <taxon>Darwinula</taxon>
    </lineage>
</organism>
<dbReference type="PANTHER" id="PTHR23510:SF16">
    <property type="entry name" value="MAJOR FACILITATOR SUPERFAMILY (MFS) PROFILE DOMAIN-CONTAINING PROTEIN"/>
    <property type="match status" value="1"/>
</dbReference>
<feature type="transmembrane region" description="Helical" evidence="6">
    <location>
        <begin position="182"/>
        <end position="203"/>
    </location>
</feature>
<feature type="transmembrane region" description="Helical" evidence="6">
    <location>
        <begin position="461"/>
        <end position="481"/>
    </location>
</feature>
<feature type="transmembrane region" description="Helical" evidence="6">
    <location>
        <begin position="437"/>
        <end position="455"/>
    </location>
</feature>
<keyword evidence="2 6" id="KW-0812">Transmembrane</keyword>
<evidence type="ECO:0000259" key="7">
    <source>
        <dbReference type="PROSITE" id="PS50850"/>
    </source>
</evidence>
<dbReference type="SUPFAM" id="SSF103473">
    <property type="entry name" value="MFS general substrate transporter"/>
    <property type="match status" value="1"/>
</dbReference>
<evidence type="ECO:0000256" key="2">
    <source>
        <dbReference type="ARBA" id="ARBA00022692"/>
    </source>
</evidence>
<dbReference type="InterPro" id="IPR036259">
    <property type="entry name" value="MFS_trans_sf"/>
</dbReference>
<dbReference type="InterPro" id="IPR051068">
    <property type="entry name" value="MFS_Domain-Containing_Protein"/>
</dbReference>
<name>A0A7R9ABM7_9CRUS</name>
<keyword evidence="4 6" id="KW-0472">Membrane</keyword>
<proteinExistence type="predicted"/>
<dbReference type="Pfam" id="PF07690">
    <property type="entry name" value="MFS_1"/>
    <property type="match status" value="1"/>
</dbReference>
<feature type="transmembrane region" description="Helical" evidence="6">
    <location>
        <begin position="14"/>
        <end position="39"/>
    </location>
</feature>